<dbReference type="Proteomes" id="UP001054945">
    <property type="component" value="Unassembled WGS sequence"/>
</dbReference>
<feature type="region of interest" description="Disordered" evidence="1">
    <location>
        <begin position="101"/>
        <end position="138"/>
    </location>
</feature>
<accession>A0AAV4P7J8</accession>
<organism evidence="2 3">
    <name type="scientific">Caerostris extrusa</name>
    <name type="common">Bark spider</name>
    <name type="synonym">Caerostris bankana</name>
    <dbReference type="NCBI Taxonomy" id="172846"/>
    <lineage>
        <taxon>Eukaryota</taxon>
        <taxon>Metazoa</taxon>
        <taxon>Ecdysozoa</taxon>
        <taxon>Arthropoda</taxon>
        <taxon>Chelicerata</taxon>
        <taxon>Arachnida</taxon>
        <taxon>Araneae</taxon>
        <taxon>Araneomorphae</taxon>
        <taxon>Entelegynae</taxon>
        <taxon>Araneoidea</taxon>
        <taxon>Araneidae</taxon>
        <taxon>Caerostris</taxon>
    </lineage>
</organism>
<evidence type="ECO:0000313" key="3">
    <source>
        <dbReference type="Proteomes" id="UP001054945"/>
    </source>
</evidence>
<sequence>MQKYPLLNNNQLRRKENASFFHRTDIFRNPPPYSRKKNSRQTNHLIHGNETGLHQQLKNRGRKKMRCGNKLPSPPPRIVWSRDLTTYDVITLTICPTLRESNERRRKDVGRKNVGRVKKKKAYPKGSRKMGHVKRLFH</sequence>
<protein>
    <submittedName>
        <fullName evidence="2">Uncharacterized protein</fullName>
    </submittedName>
</protein>
<gene>
    <name evidence="2" type="ORF">CEXT_599361</name>
</gene>
<feature type="region of interest" description="Disordered" evidence="1">
    <location>
        <begin position="27"/>
        <end position="75"/>
    </location>
</feature>
<comment type="caution">
    <text evidence="2">The sequence shown here is derived from an EMBL/GenBank/DDBJ whole genome shotgun (WGS) entry which is preliminary data.</text>
</comment>
<feature type="compositionally biased region" description="Basic residues" evidence="1">
    <location>
        <begin position="57"/>
        <end position="67"/>
    </location>
</feature>
<keyword evidence="3" id="KW-1185">Reference proteome</keyword>
<reference evidence="2 3" key="1">
    <citation type="submission" date="2021-06" db="EMBL/GenBank/DDBJ databases">
        <title>Caerostris extrusa draft genome.</title>
        <authorList>
            <person name="Kono N."/>
            <person name="Arakawa K."/>
        </authorList>
    </citation>
    <scope>NUCLEOTIDE SEQUENCE [LARGE SCALE GENOMIC DNA]</scope>
</reference>
<dbReference type="EMBL" id="BPLR01021644">
    <property type="protein sequence ID" value="GIX91998.1"/>
    <property type="molecule type" value="Genomic_DNA"/>
</dbReference>
<feature type="compositionally biased region" description="Basic residues" evidence="1">
    <location>
        <begin position="107"/>
        <end position="138"/>
    </location>
</feature>
<evidence type="ECO:0000313" key="2">
    <source>
        <dbReference type="EMBL" id="GIX91998.1"/>
    </source>
</evidence>
<evidence type="ECO:0000256" key="1">
    <source>
        <dbReference type="SAM" id="MobiDB-lite"/>
    </source>
</evidence>
<name>A0AAV4P7J8_CAEEX</name>
<dbReference type="AlphaFoldDB" id="A0AAV4P7J8"/>
<proteinExistence type="predicted"/>